<organism evidence="3 4">
    <name type="scientific">Dryococelus australis</name>
    <dbReference type="NCBI Taxonomy" id="614101"/>
    <lineage>
        <taxon>Eukaryota</taxon>
        <taxon>Metazoa</taxon>
        <taxon>Ecdysozoa</taxon>
        <taxon>Arthropoda</taxon>
        <taxon>Hexapoda</taxon>
        <taxon>Insecta</taxon>
        <taxon>Pterygota</taxon>
        <taxon>Neoptera</taxon>
        <taxon>Polyneoptera</taxon>
        <taxon>Phasmatodea</taxon>
        <taxon>Verophasmatodea</taxon>
        <taxon>Anareolatae</taxon>
        <taxon>Phasmatidae</taxon>
        <taxon>Eurycanthinae</taxon>
        <taxon>Dryococelus</taxon>
    </lineage>
</organism>
<evidence type="ECO:0000313" key="3">
    <source>
        <dbReference type="EMBL" id="KAJ8891191.1"/>
    </source>
</evidence>
<comment type="caution">
    <text evidence="3">The sequence shown here is derived from an EMBL/GenBank/DDBJ whole genome shotgun (WGS) entry which is preliminary data.</text>
</comment>
<evidence type="ECO:0000259" key="2">
    <source>
        <dbReference type="Pfam" id="PF20478"/>
    </source>
</evidence>
<feature type="compositionally biased region" description="Polar residues" evidence="1">
    <location>
        <begin position="18"/>
        <end position="30"/>
    </location>
</feature>
<proteinExistence type="predicted"/>
<evidence type="ECO:0000256" key="1">
    <source>
        <dbReference type="SAM" id="MobiDB-lite"/>
    </source>
</evidence>
<keyword evidence="4" id="KW-1185">Reference proteome</keyword>
<gene>
    <name evidence="3" type="ORF">PR048_010706</name>
</gene>
<dbReference type="Proteomes" id="UP001159363">
    <property type="component" value="Chromosome 3"/>
</dbReference>
<dbReference type="Pfam" id="PF20478">
    <property type="entry name" value="P2RX7_C"/>
    <property type="match status" value="1"/>
</dbReference>
<dbReference type="EMBL" id="JARBHB010000003">
    <property type="protein sequence ID" value="KAJ8891191.1"/>
    <property type="molecule type" value="Genomic_DNA"/>
</dbReference>
<protein>
    <recommendedName>
        <fullName evidence="2">P2X purinoreceptor 7 intracellular domain-containing protein</fullName>
    </recommendedName>
</protein>
<dbReference type="PANTHER" id="PTHR36981">
    <property type="entry name" value="ZGC:195170"/>
    <property type="match status" value="1"/>
</dbReference>
<feature type="region of interest" description="Disordered" evidence="1">
    <location>
        <begin position="1"/>
        <end position="30"/>
    </location>
</feature>
<evidence type="ECO:0000313" key="4">
    <source>
        <dbReference type="Proteomes" id="UP001159363"/>
    </source>
</evidence>
<feature type="domain" description="P2X purinoreceptor 7 intracellular" evidence="2">
    <location>
        <begin position="17"/>
        <end position="123"/>
    </location>
</feature>
<name>A0ABQ9I3G4_9NEOP</name>
<dbReference type="InterPro" id="IPR046815">
    <property type="entry name" value="P2RX7_C"/>
</dbReference>
<reference evidence="3 4" key="1">
    <citation type="submission" date="2023-02" db="EMBL/GenBank/DDBJ databases">
        <title>LHISI_Scaffold_Assembly.</title>
        <authorList>
            <person name="Stuart O.P."/>
            <person name="Cleave R."/>
            <person name="Magrath M.J.L."/>
            <person name="Mikheyev A.S."/>
        </authorList>
    </citation>
    <scope>NUCLEOTIDE SEQUENCE [LARGE SCALE GENOMIC DNA]</scope>
    <source>
        <strain evidence="3">Daus_M_001</strain>
        <tissue evidence="3">Leg muscle</tissue>
    </source>
</reference>
<dbReference type="PANTHER" id="PTHR36981:SF1">
    <property type="entry name" value="P2X PURINORECEPTOR 7 INTRACELLULAR DOMAIN-CONTAINING PROTEIN"/>
    <property type="match status" value="1"/>
</dbReference>
<sequence length="150" mass="17031">MDMDNVCARTEQDESNKQDTGSGSSADRQNNMDWSECGTCVGMLKPEENVCCHESNLISNLQGTAECITARISFPHVVLNIDTLNIARYAMMVHTKTDSERQEKANITNMVLRFAAYEQFVYWVNSWAPFGGGELFLRVLLKKLEWNIQN</sequence>
<accession>A0ABQ9I3G4</accession>